<evidence type="ECO:0000313" key="2">
    <source>
        <dbReference type="EMBL" id="TLS51615.1"/>
    </source>
</evidence>
<dbReference type="Gene3D" id="3.10.180.10">
    <property type="entry name" value="2,3-Dihydroxybiphenyl 1,2-Dioxygenase, domain 1"/>
    <property type="match status" value="1"/>
</dbReference>
<keyword evidence="3" id="KW-1185">Reference proteome</keyword>
<accession>A0A5R9GJ55</accession>
<dbReference type="InterPro" id="IPR029068">
    <property type="entry name" value="Glyas_Bleomycin-R_OHBP_Dase"/>
</dbReference>
<sequence length="144" mass="15865">MSKTVAKGINAVYLPVTSPLRSSEWYVNYLGLSLLMPVNADSTQAQLGFSNGQTIFLIRTKHQQNANYLEVGGTEQCPITIEVEEFDHVFRTLQSKGLKLDPIEDNGDCGKNFYLYDPDGNKIDMWSGWPSDTSAPSSIIGTGV</sequence>
<evidence type="ECO:0000313" key="3">
    <source>
        <dbReference type="Proteomes" id="UP000309676"/>
    </source>
</evidence>
<reference evidence="2 3" key="1">
    <citation type="submission" date="2019-05" db="EMBL/GenBank/DDBJ databases">
        <authorList>
            <person name="Narsing Rao M.P."/>
            <person name="Li W.J."/>
        </authorList>
    </citation>
    <scope>NUCLEOTIDE SEQUENCE [LARGE SCALE GENOMIC DNA]</scope>
    <source>
        <strain evidence="2 3">SYSU_K30003</strain>
    </source>
</reference>
<evidence type="ECO:0000259" key="1">
    <source>
        <dbReference type="PROSITE" id="PS51819"/>
    </source>
</evidence>
<gene>
    <name evidence="2" type="ORF">FE782_14010</name>
</gene>
<dbReference type="EMBL" id="VCIW01000008">
    <property type="protein sequence ID" value="TLS51615.1"/>
    <property type="molecule type" value="Genomic_DNA"/>
</dbReference>
<dbReference type="RefSeq" id="WP_138194821.1">
    <property type="nucleotide sequence ID" value="NZ_VCIW01000008.1"/>
</dbReference>
<name>A0A5R9GJ55_9BACL</name>
<dbReference type="InterPro" id="IPR004360">
    <property type="entry name" value="Glyas_Fos-R_dOase_dom"/>
</dbReference>
<organism evidence="2 3">
    <name type="scientific">Paenibacillus antri</name>
    <dbReference type="NCBI Taxonomy" id="2582848"/>
    <lineage>
        <taxon>Bacteria</taxon>
        <taxon>Bacillati</taxon>
        <taxon>Bacillota</taxon>
        <taxon>Bacilli</taxon>
        <taxon>Bacillales</taxon>
        <taxon>Paenibacillaceae</taxon>
        <taxon>Paenibacillus</taxon>
    </lineage>
</organism>
<dbReference type="AlphaFoldDB" id="A0A5R9GJ55"/>
<dbReference type="Proteomes" id="UP000309676">
    <property type="component" value="Unassembled WGS sequence"/>
</dbReference>
<dbReference type="PROSITE" id="PS51819">
    <property type="entry name" value="VOC"/>
    <property type="match status" value="1"/>
</dbReference>
<proteinExistence type="predicted"/>
<protein>
    <submittedName>
        <fullName evidence="2">VOC family protein</fullName>
    </submittedName>
</protein>
<feature type="domain" description="VOC" evidence="1">
    <location>
        <begin position="8"/>
        <end position="128"/>
    </location>
</feature>
<dbReference type="SUPFAM" id="SSF54593">
    <property type="entry name" value="Glyoxalase/Bleomycin resistance protein/Dihydroxybiphenyl dioxygenase"/>
    <property type="match status" value="1"/>
</dbReference>
<dbReference type="OrthoDB" id="291991at2"/>
<dbReference type="Pfam" id="PF00903">
    <property type="entry name" value="Glyoxalase"/>
    <property type="match status" value="1"/>
</dbReference>
<dbReference type="InterPro" id="IPR037523">
    <property type="entry name" value="VOC_core"/>
</dbReference>
<dbReference type="CDD" id="cd06587">
    <property type="entry name" value="VOC"/>
    <property type="match status" value="1"/>
</dbReference>
<comment type="caution">
    <text evidence="2">The sequence shown here is derived from an EMBL/GenBank/DDBJ whole genome shotgun (WGS) entry which is preliminary data.</text>
</comment>